<evidence type="ECO:0000313" key="1">
    <source>
        <dbReference type="EMBL" id="AFM41721.1"/>
    </source>
</evidence>
<name>I4D7E7_DESAJ</name>
<dbReference type="eggNOG" id="ENOG5031AJA">
    <property type="taxonomic scope" value="Bacteria"/>
</dbReference>
<gene>
    <name evidence="1" type="ordered locus">Desaci_2796</name>
</gene>
<dbReference type="AlphaFoldDB" id="I4D7E7"/>
<accession>I4D7E7</accession>
<keyword evidence="2" id="KW-1185">Reference proteome</keyword>
<dbReference type="STRING" id="646529.Desaci_2796"/>
<dbReference type="EMBL" id="CP003639">
    <property type="protein sequence ID" value="AFM41721.1"/>
    <property type="molecule type" value="Genomic_DNA"/>
</dbReference>
<dbReference type="KEGG" id="dai:Desaci_2796"/>
<reference evidence="1 2" key="1">
    <citation type="journal article" date="2012" name="J. Bacteriol.">
        <title>Complete genome sequences of Desulfosporosinus orientis DSM765T, Desulfosporosinus youngiae DSM17734T, Desulfosporosinus meridiei DSM13257T, and Desulfosporosinus acidiphilus DSM22704T.</title>
        <authorList>
            <person name="Pester M."/>
            <person name="Brambilla E."/>
            <person name="Alazard D."/>
            <person name="Rattei T."/>
            <person name="Weinmaier T."/>
            <person name="Han J."/>
            <person name="Lucas S."/>
            <person name="Lapidus A."/>
            <person name="Cheng J.F."/>
            <person name="Goodwin L."/>
            <person name="Pitluck S."/>
            <person name="Peters L."/>
            <person name="Ovchinnikova G."/>
            <person name="Teshima H."/>
            <person name="Detter J.C."/>
            <person name="Han C.S."/>
            <person name="Tapia R."/>
            <person name="Land M.L."/>
            <person name="Hauser L."/>
            <person name="Kyrpides N.C."/>
            <person name="Ivanova N.N."/>
            <person name="Pagani I."/>
            <person name="Huntmann M."/>
            <person name="Wei C.L."/>
            <person name="Davenport K.W."/>
            <person name="Daligault H."/>
            <person name="Chain P.S."/>
            <person name="Chen A."/>
            <person name="Mavromatis K."/>
            <person name="Markowitz V."/>
            <person name="Szeto E."/>
            <person name="Mikhailova N."/>
            <person name="Pati A."/>
            <person name="Wagner M."/>
            <person name="Woyke T."/>
            <person name="Ollivier B."/>
            <person name="Klenk H.P."/>
            <person name="Spring S."/>
            <person name="Loy A."/>
        </authorList>
    </citation>
    <scope>NUCLEOTIDE SEQUENCE [LARGE SCALE GENOMIC DNA]</scope>
    <source>
        <strain evidence="2">DSM 22704 / JCM 16185 / SJ4</strain>
    </source>
</reference>
<sequence>MWKELRGEKLMIKRTIKNETIFKIKDEDTQTTFYGCDQEWYPTSWQRRAGCGPTAVTNIIYYLKTRSSSGFSDHLWLKSGALSLMEEIYQFVKPTLRGIPSTELLYEDVRNYAEAMAQEIKLEVFNISKSRSSRPQFQDLLIFLDKALANDTPVAFLNLDNGEEKRLDSWHWVTVISLEYSADGSRALLRILDGGHIKQIDLVQWFLTTKLGGGFVSFDYVHQQ</sequence>
<dbReference type="Proteomes" id="UP000002892">
    <property type="component" value="Chromosome"/>
</dbReference>
<protein>
    <recommendedName>
        <fullName evidence="3">Peptidase C39-like domain-containing protein</fullName>
    </recommendedName>
</protein>
<evidence type="ECO:0000313" key="2">
    <source>
        <dbReference type="Proteomes" id="UP000002892"/>
    </source>
</evidence>
<evidence type="ECO:0008006" key="3">
    <source>
        <dbReference type="Google" id="ProtNLM"/>
    </source>
</evidence>
<dbReference type="HOGENOM" id="CLU_115419_0_0_9"/>
<organism evidence="1 2">
    <name type="scientific">Desulfosporosinus acidiphilus (strain DSM 22704 / JCM 16185 / SJ4)</name>
    <dbReference type="NCBI Taxonomy" id="646529"/>
    <lineage>
        <taxon>Bacteria</taxon>
        <taxon>Bacillati</taxon>
        <taxon>Bacillota</taxon>
        <taxon>Clostridia</taxon>
        <taxon>Eubacteriales</taxon>
        <taxon>Desulfitobacteriaceae</taxon>
        <taxon>Desulfosporosinus</taxon>
    </lineage>
</organism>
<proteinExistence type="predicted"/>